<name>A0AAV7IJD4_COTGL</name>
<evidence type="ECO:0000313" key="2">
    <source>
        <dbReference type="EMBL" id="KAH0561651.1"/>
    </source>
</evidence>
<evidence type="ECO:0000256" key="1">
    <source>
        <dbReference type="SAM" id="SignalP"/>
    </source>
</evidence>
<sequence length="165" mass="18740">MILTLFIVLAAQFFGVKGALEIVIEDIVCPFFSKEYLTEPDVYVNADNQVFLNFSIVKSFPTETQSYFQLLGASMGEYVIHTGLELQMSLCEMLDEPIIVGPILQIVGFDKPNCPSPPGVYGNENIEIPMELMPDEVIPNKYLISWELTYKEEKLLVIMIYIHVH</sequence>
<keyword evidence="3" id="KW-1185">Reference proteome</keyword>
<protein>
    <submittedName>
        <fullName evidence="2">Uncharacterized protein</fullName>
    </submittedName>
</protein>
<proteinExistence type="predicted"/>
<accession>A0AAV7IJD4</accession>
<reference evidence="2 3" key="1">
    <citation type="journal article" date="2021" name="J. Hered.">
        <title>A chromosome-level genome assembly of the parasitoid wasp, Cotesia glomerata (Hymenoptera: Braconidae).</title>
        <authorList>
            <person name="Pinto B.J."/>
            <person name="Weis J.J."/>
            <person name="Gamble T."/>
            <person name="Ode P.J."/>
            <person name="Paul R."/>
            <person name="Zaspel J.M."/>
        </authorList>
    </citation>
    <scope>NUCLEOTIDE SEQUENCE [LARGE SCALE GENOMIC DNA]</scope>
    <source>
        <strain evidence="2">CgM1</strain>
    </source>
</reference>
<gene>
    <name evidence="2" type="ORF">KQX54_018431</name>
</gene>
<keyword evidence="1" id="KW-0732">Signal</keyword>
<comment type="caution">
    <text evidence="2">The sequence shown here is derived from an EMBL/GenBank/DDBJ whole genome shotgun (WGS) entry which is preliminary data.</text>
</comment>
<dbReference type="EMBL" id="JAHXZJ010000374">
    <property type="protein sequence ID" value="KAH0561651.1"/>
    <property type="molecule type" value="Genomic_DNA"/>
</dbReference>
<feature type="signal peptide" evidence="1">
    <location>
        <begin position="1"/>
        <end position="18"/>
    </location>
</feature>
<evidence type="ECO:0000313" key="3">
    <source>
        <dbReference type="Proteomes" id="UP000826195"/>
    </source>
</evidence>
<feature type="chain" id="PRO_5043574621" evidence="1">
    <location>
        <begin position="19"/>
        <end position="165"/>
    </location>
</feature>
<organism evidence="2 3">
    <name type="scientific">Cotesia glomerata</name>
    <name type="common">Lepidopteran parasitic wasp</name>
    <name type="synonym">Apanteles glomeratus</name>
    <dbReference type="NCBI Taxonomy" id="32391"/>
    <lineage>
        <taxon>Eukaryota</taxon>
        <taxon>Metazoa</taxon>
        <taxon>Ecdysozoa</taxon>
        <taxon>Arthropoda</taxon>
        <taxon>Hexapoda</taxon>
        <taxon>Insecta</taxon>
        <taxon>Pterygota</taxon>
        <taxon>Neoptera</taxon>
        <taxon>Endopterygota</taxon>
        <taxon>Hymenoptera</taxon>
        <taxon>Apocrita</taxon>
        <taxon>Ichneumonoidea</taxon>
        <taxon>Braconidae</taxon>
        <taxon>Microgastrinae</taxon>
        <taxon>Cotesia</taxon>
    </lineage>
</organism>
<dbReference type="AlphaFoldDB" id="A0AAV7IJD4"/>
<dbReference type="Proteomes" id="UP000826195">
    <property type="component" value="Unassembled WGS sequence"/>
</dbReference>